<dbReference type="AlphaFoldDB" id="A0A0D0BDH6"/>
<dbReference type="PANTHER" id="PTHR24148:SF64">
    <property type="entry name" value="HETEROKARYON INCOMPATIBILITY DOMAIN-CONTAINING PROTEIN"/>
    <property type="match status" value="1"/>
</dbReference>
<reference evidence="3 4" key="1">
    <citation type="submission" date="2014-04" db="EMBL/GenBank/DDBJ databases">
        <authorList>
            <consortium name="DOE Joint Genome Institute"/>
            <person name="Kuo A."/>
            <person name="Ruytinx J."/>
            <person name="Rineau F."/>
            <person name="Colpaert J."/>
            <person name="Kohler A."/>
            <person name="Nagy L.G."/>
            <person name="Floudas D."/>
            <person name="Copeland A."/>
            <person name="Barry K.W."/>
            <person name="Cichocki N."/>
            <person name="Veneault-Fourrey C."/>
            <person name="LaButti K."/>
            <person name="Lindquist E.A."/>
            <person name="Lipzen A."/>
            <person name="Lundell T."/>
            <person name="Morin E."/>
            <person name="Murat C."/>
            <person name="Sun H."/>
            <person name="Tunlid A."/>
            <person name="Henrissat B."/>
            <person name="Grigoriev I.V."/>
            <person name="Hibbett D.S."/>
            <person name="Martin F."/>
            <person name="Nordberg H.P."/>
            <person name="Cantor M.N."/>
            <person name="Hua S.X."/>
        </authorList>
    </citation>
    <scope>NUCLEOTIDE SEQUENCE [LARGE SCALE GENOMIC DNA]</scope>
    <source>
        <strain evidence="3 4">UH-Slu-Lm8-n1</strain>
    </source>
</reference>
<evidence type="ECO:0000256" key="1">
    <source>
        <dbReference type="SAM" id="MobiDB-lite"/>
    </source>
</evidence>
<protein>
    <recommendedName>
        <fullName evidence="2">Heterokaryon incompatibility domain-containing protein</fullName>
    </recommendedName>
</protein>
<evidence type="ECO:0000313" key="4">
    <source>
        <dbReference type="Proteomes" id="UP000054485"/>
    </source>
</evidence>
<name>A0A0D0BDH6_9AGAM</name>
<feature type="compositionally biased region" description="Low complexity" evidence="1">
    <location>
        <begin position="45"/>
        <end position="69"/>
    </location>
</feature>
<dbReference type="Pfam" id="PF06985">
    <property type="entry name" value="HET"/>
    <property type="match status" value="1"/>
</dbReference>
<dbReference type="InterPro" id="IPR010730">
    <property type="entry name" value="HET"/>
</dbReference>
<dbReference type="PANTHER" id="PTHR24148">
    <property type="entry name" value="ANKYRIN REPEAT DOMAIN-CONTAINING PROTEIN 39 HOMOLOG-RELATED"/>
    <property type="match status" value="1"/>
</dbReference>
<accession>A0A0D0BDH6</accession>
<reference evidence="4" key="2">
    <citation type="submission" date="2015-01" db="EMBL/GenBank/DDBJ databases">
        <title>Evolutionary Origins and Diversification of the Mycorrhizal Mutualists.</title>
        <authorList>
            <consortium name="DOE Joint Genome Institute"/>
            <consortium name="Mycorrhizal Genomics Consortium"/>
            <person name="Kohler A."/>
            <person name="Kuo A."/>
            <person name="Nagy L.G."/>
            <person name="Floudas D."/>
            <person name="Copeland A."/>
            <person name="Barry K.W."/>
            <person name="Cichocki N."/>
            <person name="Veneault-Fourrey C."/>
            <person name="LaButti K."/>
            <person name="Lindquist E.A."/>
            <person name="Lipzen A."/>
            <person name="Lundell T."/>
            <person name="Morin E."/>
            <person name="Murat C."/>
            <person name="Riley R."/>
            <person name="Ohm R."/>
            <person name="Sun H."/>
            <person name="Tunlid A."/>
            <person name="Henrissat B."/>
            <person name="Grigoriev I.V."/>
            <person name="Hibbett D.S."/>
            <person name="Martin F."/>
        </authorList>
    </citation>
    <scope>NUCLEOTIDE SEQUENCE [LARGE SCALE GENOMIC DNA]</scope>
    <source>
        <strain evidence="4">UH-Slu-Lm8-n1</strain>
    </source>
</reference>
<dbReference type="HOGENOM" id="CLU_466947_0_0_1"/>
<feature type="region of interest" description="Disordered" evidence="1">
    <location>
        <begin position="28"/>
        <end position="81"/>
    </location>
</feature>
<gene>
    <name evidence="3" type="ORF">CY34DRAFT_802787</name>
</gene>
<keyword evidence="4" id="KW-1185">Reference proteome</keyword>
<organism evidence="3 4">
    <name type="scientific">Suillus luteus UH-Slu-Lm8-n1</name>
    <dbReference type="NCBI Taxonomy" id="930992"/>
    <lineage>
        <taxon>Eukaryota</taxon>
        <taxon>Fungi</taxon>
        <taxon>Dikarya</taxon>
        <taxon>Basidiomycota</taxon>
        <taxon>Agaricomycotina</taxon>
        <taxon>Agaricomycetes</taxon>
        <taxon>Agaricomycetidae</taxon>
        <taxon>Boletales</taxon>
        <taxon>Suillineae</taxon>
        <taxon>Suillaceae</taxon>
        <taxon>Suillus</taxon>
    </lineage>
</organism>
<dbReference type="InParanoid" id="A0A0D0BDH6"/>
<dbReference type="InterPro" id="IPR052895">
    <property type="entry name" value="HetReg/Transcr_Mod"/>
</dbReference>
<evidence type="ECO:0000259" key="2">
    <source>
        <dbReference type="Pfam" id="PF06985"/>
    </source>
</evidence>
<proteinExistence type="predicted"/>
<dbReference type="EMBL" id="KN835193">
    <property type="protein sequence ID" value="KIK44287.1"/>
    <property type="molecule type" value="Genomic_DNA"/>
</dbReference>
<evidence type="ECO:0000313" key="3">
    <source>
        <dbReference type="EMBL" id="KIK44287.1"/>
    </source>
</evidence>
<feature type="domain" description="Heterokaryon incompatibility" evidence="2">
    <location>
        <begin position="117"/>
        <end position="222"/>
    </location>
</feature>
<dbReference type="OrthoDB" id="2975793at2759"/>
<sequence>MNYPWIEVLKRWTPFAKEADCRAPATTTLGDILPSSGDSTEHAPSSSNLSFEGSSGMVSSSKTTTVKDSPQSRSDQALSGVETPPKYPWRVVDARAFVYTGAIRLVLVEDICDLDVVAISYTWSDDMKKWRESICNQEGRTYEEKIGRGSRHLSTSITASSDQSIARAHLFFTIVAFLVLTRGKKFFWMDIICINQDKMQEKEFFVPQMGNLYRNTSETHAYPLGAEIATSIFSDQVYFPIWETRAWTVQEQIVPNRLLFCYAFHGDAIDDIKKFSHISDADSDKEDVIHMQTLVLDKYKHVSGMFLLEKLGHAVTCCVREELPLSNLSIDAYMHHLEIHGDWSQLHTSIRRSSKHKVMCSARTSSKEKHAPEVARISLVTIGERKSLWPQDMIYSVLAALGLEKFKVTYDIGFEEARLRVFEALDSKMLAHILGTDWGSNRDSGNNDSALPRVAASSPTDGMYYLKSAVLHCKYTRSIGTQMHCRQERLRIWKARPDILQGLCVLRHLLGNGRILLMQGTSVFDTPDFASIPVATIPPHMTKVIIIDMSALGLDTKKDDDVLDENFGIDKIFEFVEIGECQTTALLVDQMELNNKTSLLTLCCERTASGNLVNRGTALILDASALSTAYSHVIVQ</sequence>
<dbReference type="Proteomes" id="UP000054485">
    <property type="component" value="Unassembled WGS sequence"/>
</dbReference>